<keyword evidence="3" id="KW-0832">Ubl conjugation</keyword>
<feature type="compositionally biased region" description="Polar residues" evidence="4">
    <location>
        <begin position="443"/>
        <end position="454"/>
    </location>
</feature>
<feature type="transmembrane region" description="Helical" evidence="5">
    <location>
        <begin position="742"/>
        <end position="761"/>
    </location>
</feature>
<organism evidence="7 8">
    <name type="scientific">Magallana gigas</name>
    <name type="common">Pacific oyster</name>
    <name type="synonym">Crassostrea gigas</name>
    <dbReference type="NCBI Taxonomy" id="29159"/>
    <lineage>
        <taxon>Eukaryota</taxon>
        <taxon>Metazoa</taxon>
        <taxon>Spiralia</taxon>
        <taxon>Lophotrochozoa</taxon>
        <taxon>Mollusca</taxon>
        <taxon>Bivalvia</taxon>
        <taxon>Autobranchia</taxon>
        <taxon>Pteriomorphia</taxon>
        <taxon>Ostreida</taxon>
        <taxon>Ostreoidea</taxon>
        <taxon>Ostreidae</taxon>
        <taxon>Magallana</taxon>
    </lineage>
</organism>
<dbReference type="InterPro" id="IPR042838">
    <property type="entry name" value="KIAA1958"/>
</dbReference>
<keyword evidence="5" id="KW-1133">Transmembrane helix</keyword>
<proteinExistence type="predicted"/>
<feature type="compositionally biased region" description="Acidic residues" evidence="4">
    <location>
        <begin position="24"/>
        <end position="38"/>
    </location>
</feature>
<keyword evidence="8" id="KW-1185">Reference proteome</keyword>
<dbReference type="EnsemblMetazoa" id="G17139.3">
    <property type="protein sequence ID" value="G17139.3:cds"/>
    <property type="gene ID" value="G17139"/>
</dbReference>
<evidence type="ECO:0000256" key="4">
    <source>
        <dbReference type="SAM" id="MobiDB-lite"/>
    </source>
</evidence>
<keyword evidence="5" id="KW-0472">Membrane</keyword>
<dbReference type="PANTHER" id="PTHR46963">
    <property type="entry name" value="SIMILAR TO RIKEN CDNA E130308A19"/>
    <property type="match status" value="1"/>
</dbReference>
<accession>A0A8W8J3Z1</accession>
<evidence type="ECO:0000256" key="5">
    <source>
        <dbReference type="SAM" id="Phobius"/>
    </source>
</evidence>
<sequence length="807" mass="90959">MADSSEAERANPDPVPAQNQGDGDVTDSEDSLMIDSDGEQPSSRGPEARFQRPPGTSYDHSSLDQYDMRLHMENKNTQRKTDTDIRIVISYLRSVDESRNPEDIPGAELDRYLSTFFTIVKKHDGNEYEPASLRGMLCSVERYLKMKNYRTSVTRDPAFSCTRHALKYKQQKLREIGKGVKKPNEPIVKLGFDRVHQLFSEQEMGPNTPMSVINTLCFVIIVHFRLRKAIDHKNLLWGDIKLKTDSKGNEYIIYQPISVSNHNFKSIRTTDGKLCIWSKPELKDRDPVSIYKLYSQKRPPSMQHDNSPFYLGITTMNPTPMQSWYRTCAMGVNKLSDLVRMIRSITGLPRTTLDGSTENILSANFSIPSGNDRLPYSYKPITPVPNFTPIFKQKAESSEESTEGVGLMGNTEEADDESRSMCFSESPLSVSDSEHLSSPYRARNQTKGDQSSLTPLQQAKKAICDVIQTLEETDAKEIGKWLKQSSFWENDDFNDSQESRREDTCEGETTTQITLSLTFNPRAKNGEEPIKISSVVTNQKPKNIETKDNKNDSLPSMRKRESTSLDDVTDRETSPSPQKRNKVTTPNPVNLTNENPTNVMTSSDDSPRSFKKSTDKDGLVAQISENMTSTGADILPSFSSSYNTVPHAHMAPAQRPSFFGSHDPNWSSSLTYPSLYHRGGMESVTPMTAHCSYTQYQFAQSLHSANPCQFPQNNIFPVRRDSASETPIQKTHSNLRKKQKRAMGHFVMVFVLLLTALPIVFSDCRARNDYGAGKYSTDSSTEKESKLGSRLFVLGSISLLQQFKCTY</sequence>
<reference evidence="7" key="1">
    <citation type="submission" date="2022-08" db="UniProtKB">
        <authorList>
            <consortium name="EnsemblMetazoa"/>
        </authorList>
    </citation>
    <scope>IDENTIFICATION</scope>
    <source>
        <strain evidence="7">05x7-T-G4-1.051#20</strain>
    </source>
</reference>
<evidence type="ECO:0000313" key="7">
    <source>
        <dbReference type="EnsemblMetazoa" id="G17139.3:cds"/>
    </source>
</evidence>
<dbReference type="PANTHER" id="PTHR46963:SF2">
    <property type="match status" value="1"/>
</dbReference>
<evidence type="ECO:0000256" key="3">
    <source>
        <dbReference type="ARBA" id="ARBA00022843"/>
    </source>
</evidence>
<feature type="region of interest" description="Disordered" evidence="4">
    <location>
        <begin position="394"/>
        <end position="454"/>
    </location>
</feature>
<feature type="compositionally biased region" description="Basic and acidic residues" evidence="4">
    <location>
        <begin position="558"/>
        <end position="573"/>
    </location>
</feature>
<feature type="compositionally biased region" description="Polar residues" evidence="4">
    <location>
        <begin position="574"/>
        <end position="604"/>
    </location>
</feature>
<feature type="domain" description="ZMYM2-like/QRICH1 C-terminal" evidence="6">
    <location>
        <begin position="197"/>
        <end position="342"/>
    </location>
</feature>
<feature type="region of interest" description="Disordered" evidence="4">
    <location>
        <begin position="1"/>
        <end position="62"/>
    </location>
</feature>
<keyword evidence="5" id="KW-0812">Transmembrane</keyword>
<feature type="region of interest" description="Disordered" evidence="4">
    <location>
        <begin position="490"/>
        <end position="618"/>
    </location>
</feature>
<dbReference type="AlphaFoldDB" id="A0A8W8J3Z1"/>
<feature type="compositionally biased region" description="Basic and acidic residues" evidence="4">
    <location>
        <begin position="605"/>
        <end position="618"/>
    </location>
</feature>
<feature type="compositionally biased region" description="Basic and acidic residues" evidence="4">
    <location>
        <begin position="1"/>
        <end position="11"/>
    </location>
</feature>
<dbReference type="Pfam" id="PF12012">
    <property type="entry name" value="DUF3504"/>
    <property type="match status" value="1"/>
</dbReference>
<feature type="compositionally biased region" description="Basic and acidic residues" evidence="4">
    <location>
        <begin position="542"/>
        <end position="551"/>
    </location>
</feature>
<evidence type="ECO:0000256" key="2">
    <source>
        <dbReference type="ARBA" id="ARBA00022553"/>
    </source>
</evidence>
<keyword evidence="1" id="KW-1017">Isopeptide bond</keyword>
<name>A0A8W8J3Z1_MAGGI</name>
<feature type="compositionally biased region" description="Polar residues" evidence="4">
    <location>
        <begin position="421"/>
        <end position="431"/>
    </location>
</feature>
<evidence type="ECO:0000256" key="1">
    <source>
        <dbReference type="ARBA" id="ARBA00022499"/>
    </source>
</evidence>
<feature type="compositionally biased region" description="Polar residues" evidence="4">
    <location>
        <begin position="507"/>
        <end position="519"/>
    </location>
</feature>
<dbReference type="InterPro" id="IPR021893">
    <property type="entry name" value="ZMYM2-like_C"/>
</dbReference>
<protein>
    <recommendedName>
        <fullName evidence="6">ZMYM2-like/QRICH1 C-terminal domain-containing protein</fullName>
    </recommendedName>
</protein>
<dbReference type="Proteomes" id="UP000005408">
    <property type="component" value="Unassembled WGS sequence"/>
</dbReference>
<evidence type="ECO:0000259" key="6">
    <source>
        <dbReference type="Pfam" id="PF12012"/>
    </source>
</evidence>
<keyword evidence="2" id="KW-0597">Phosphoprotein</keyword>
<evidence type="ECO:0000313" key="8">
    <source>
        <dbReference type="Proteomes" id="UP000005408"/>
    </source>
</evidence>